<accession>A0A0R3PX24</accession>
<dbReference type="AlphaFoldDB" id="A0A0R3PX24"/>
<dbReference type="SUPFAM" id="SSF55729">
    <property type="entry name" value="Acyl-CoA N-acyltransferases (Nat)"/>
    <property type="match status" value="1"/>
</dbReference>
<organism evidence="4">
    <name type="scientific">Angiostrongylus costaricensis</name>
    <name type="common">Nematode worm</name>
    <dbReference type="NCBI Taxonomy" id="334426"/>
    <lineage>
        <taxon>Eukaryota</taxon>
        <taxon>Metazoa</taxon>
        <taxon>Ecdysozoa</taxon>
        <taxon>Nematoda</taxon>
        <taxon>Chromadorea</taxon>
        <taxon>Rhabditida</taxon>
        <taxon>Rhabditina</taxon>
        <taxon>Rhabditomorpha</taxon>
        <taxon>Strongyloidea</taxon>
        <taxon>Metastrongylidae</taxon>
        <taxon>Angiostrongylus</taxon>
    </lineage>
</organism>
<sequence length="155" mass="18021">MDTLYLYWIYLLMLVVAPPIPLELFYFGNLLQKKLQRKTSETKSRHVAGEILDESKEKLWSWADDSVQKVIRREITYVTPRHQRKGIADYLLHLGLNFQDLKGQGFHGITSEASSLANQKLLAKHGYICIGKSEYNLQMHDGNDGVKVYFKDLRY</sequence>
<keyword evidence="1" id="KW-1133">Transmembrane helix</keyword>
<reference evidence="4" key="1">
    <citation type="submission" date="2017-02" db="UniProtKB">
        <authorList>
            <consortium name="WormBaseParasite"/>
        </authorList>
    </citation>
    <scope>IDENTIFICATION</scope>
</reference>
<dbReference type="Gene3D" id="3.40.630.30">
    <property type="match status" value="1"/>
</dbReference>
<dbReference type="InterPro" id="IPR016181">
    <property type="entry name" value="Acyl_CoA_acyltransferase"/>
</dbReference>
<protein>
    <submittedName>
        <fullName evidence="4">N-acetyltransferase domain-containing protein</fullName>
    </submittedName>
</protein>
<dbReference type="STRING" id="334426.A0A0R3PX24"/>
<dbReference type="OMA" id="ICIGKSE"/>
<gene>
    <name evidence="2" type="ORF">ACOC_LOCUS10777</name>
</gene>
<dbReference type="PANTHER" id="PTHR20905">
    <property type="entry name" value="N-ACETYLTRANSFERASE-RELATED"/>
    <property type="match status" value="1"/>
</dbReference>
<reference evidence="2 3" key="2">
    <citation type="submission" date="2018-11" db="EMBL/GenBank/DDBJ databases">
        <authorList>
            <consortium name="Pathogen Informatics"/>
        </authorList>
    </citation>
    <scope>NUCLEOTIDE SEQUENCE [LARGE SCALE GENOMIC DNA]</scope>
    <source>
        <strain evidence="2 3">Costa Rica</strain>
    </source>
</reference>
<feature type="transmembrane region" description="Helical" evidence="1">
    <location>
        <begin position="6"/>
        <end position="28"/>
    </location>
</feature>
<evidence type="ECO:0000313" key="3">
    <source>
        <dbReference type="Proteomes" id="UP000267027"/>
    </source>
</evidence>
<dbReference type="EMBL" id="UYYA01004542">
    <property type="protein sequence ID" value="VDM62362.1"/>
    <property type="molecule type" value="Genomic_DNA"/>
</dbReference>
<dbReference type="WBParaSite" id="ACOC_0001077601-mRNA-1">
    <property type="protein sequence ID" value="ACOC_0001077601-mRNA-1"/>
    <property type="gene ID" value="ACOC_0001077601"/>
</dbReference>
<keyword evidence="1" id="KW-0472">Membrane</keyword>
<proteinExistence type="predicted"/>
<keyword evidence="1" id="KW-0812">Transmembrane</keyword>
<keyword evidence="3" id="KW-1185">Reference proteome</keyword>
<dbReference type="PANTHER" id="PTHR20905:SF30">
    <property type="entry name" value="N-ACETYLTRANSFERASE DOMAIN-CONTAINING PROTEIN"/>
    <property type="match status" value="1"/>
</dbReference>
<name>A0A0R3PX24_ANGCS</name>
<dbReference type="Proteomes" id="UP000267027">
    <property type="component" value="Unassembled WGS sequence"/>
</dbReference>
<evidence type="ECO:0000256" key="1">
    <source>
        <dbReference type="SAM" id="Phobius"/>
    </source>
</evidence>
<evidence type="ECO:0000313" key="2">
    <source>
        <dbReference type="EMBL" id="VDM62362.1"/>
    </source>
</evidence>
<dbReference type="OrthoDB" id="41532at2759"/>
<dbReference type="GO" id="GO:0008080">
    <property type="term" value="F:N-acetyltransferase activity"/>
    <property type="evidence" value="ECO:0007669"/>
    <property type="project" value="TreeGrafter"/>
</dbReference>
<evidence type="ECO:0000313" key="4">
    <source>
        <dbReference type="WBParaSite" id="ACOC_0001077601-mRNA-1"/>
    </source>
</evidence>